<sequence length="121" mass="13605">MEELISSSAHEEETVTLPKLQSLRLGSLPELKSICNRSSVLICDSIQSLTISACVKLKRIPLNSSQSSYPPSLNEIVVSPKECWESMEWDHPNAKDVLLHFCKFLSKPDANEAFEDSDYYS</sequence>
<gene>
    <name evidence="1" type="ORF">SLEP1_g53451</name>
</gene>
<keyword evidence="2" id="KW-1185">Reference proteome</keyword>
<dbReference type="Proteomes" id="UP001054252">
    <property type="component" value="Unassembled WGS sequence"/>
</dbReference>
<proteinExistence type="predicted"/>
<dbReference type="EMBL" id="BPVZ01000209">
    <property type="protein sequence ID" value="GKV46470.1"/>
    <property type="molecule type" value="Genomic_DNA"/>
</dbReference>
<dbReference type="SUPFAM" id="SSF52047">
    <property type="entry name" value="RNI-like"/>
    <property type="match status" value="1"/>
</dbReference>
<evidence type="ECO:0000313" key="1">
    <source>
        <dbReference type="EMBL" id="GKV46470.1"/>
    </source>
</evidence>
<protein>
    <submittedName>
        <fullName evidence="1">Uncharacterized protein</fullName>
    </submittedName>
</protein>
<name>A0AAV5MAA6_9ROSI</name>
<dbReference type="AlphaFoldDB" id="A0AAV5MAA6"/>
<reference evidence="1 2" key="1">
    <citation type="journal article" date="2021" name="Commun. Biol.">
        <title>The genome of Shorea leprosula (Dipterocarpaceae) highlights the ecological relevance of drought in aseasonal tropical rainforests.</title>
        <authorList>
            <person name="Ng K.K.S."/>
            <person name="Kobayashi M.J."/>
            <person name="Fawcett J.A."/>
            <person name="Hatakeyama M."/>
            <person name="Paape T."/>
            <person name="Ng C.H."/>
            <person name="Ang C.C."/>
            <person name="Tnah L.H."/>
            <person name="Lee C.T."/>
            <person name="Nishiyama T."/>
            <person name="Sese J."/>
            <person name="O'Brien M.J."/>
            <person name="Copetti D."/>
            <person name="Mohd Noor M.I."/>
            <person name="Ong R.C."/>
            <person name="Putra M."/>
            <person name="Sireger I.Z."/>
            <person name="Indrioko S."/>
            <person name="Kosugi Y."/>
            <person name="Izuno A."/>
            <person name="Isagi Y."/>
            <person name="Lee S.L."/>
            <person name="Shimizu K.K."/>
        </authorList>
    </citation>
    <scope>NUCLEOTIDE SEQUENCE [LARGE SCALE GENOMIC DNA]</scope>
    <source>
        <strain evidence="1">214</strain>
    </source>
</reference>
<comment type="caution">
    <text evidence="1">The sequence shown here is derived from an EMBL/GenBank/DDBJ whole genome shotgun (WGS) entry which is preliminary data.</text>
</comment>
<evidence type="ECO:0000313" key="2">
    <source>
        <dbReference type="Proteomes" id="UP001054252"/>
    </source>
</evidence>
<organism evidence="1 2">
    <name type="scientific">Rubroshorea leprosula</name>
    <dbReference type="NCBI Taxonomy" id="152421"/>
    <lineage>
        <taxon>Eukaryota</taxon>
        <taxon>Viridiplantae</taxon>
        <taxon>Streptophyta</taxon>
        <taxon>Embryophyta</taxon>
        <taxon>Tracheophyta</taxon>
        <taxon>Spermatophyta</taxon>
        <taxon>Magnoliopsida</taxon>
        <taxon>eudicotyledons</taxon>
        <taxon>Gunneridae</taxon>
        <taxon>Pentapetalae</taxon>
        <taxon>rosids</taxon>
        <taxon>malvids</taxon>
        <taxon>Malvales</taxon>
        <taxon>Dipterocarpaceae</taxon>
        <taxon>Rubroshorea</taxon>
    </lineage>
</organism>
<accession>A0AAV5MAA6</accession>